<keyword evidence="3" id="KW-0411">Iron-sulfur</keyword>
<dbReference type="SFLD" id="SFLDG01084">
    <property type="entry name" value="Uncharacterised_Radical_SAM_Su"/>
    <property type="match status" value="1"/>
</dbReference>
<dbReference type="PANTHER" id="PTHR43432:SF4">
    <property type="entry name" value="RADICAL SAM CORE DOMAIN-CONTAINING PROTEIN"/>
    <property type="match status" value="1"/>
</dbReference>
<keyword evidence="1" id="KW-0479">Metal-binding</keyword>
<dbReference type="Gene3D" id="3.80.30.30">
    <property type="match status" value="1"/>
</dbReference>
<organism evidence="5 6">
    <name type="scientific">Vulcanisaeta distributa (strain DSM 14429 / JCM 11212 / NBRC 100878 / IC-017)</name>
    <dbReference type="NCBI Taxonomy" id="572478"/>
    <lineage>
        <taxon>Archaea</taxon>
        <taxon>Thermoproteota</taxon>
        <taxon>Thermoprotei</taxon>
        <taxon>Thermoproteales</taxon>
        <taxon>Thermoproteaceae</taxon>
        <taxon>Vulcanisaeta</taxon>
    </lineage>
</organism>
<keyword evidence="6" id="KW-1185">Reference proteome</keyword>
<evidence type="ECO:0000259" key="4">
    <source>
        <dbReference type="PROSITE" id="PS51918"/>
    </source>
</evidence>
<dbReference type="HOGENOM" id="CLU_062373_0_0_2"/>
<dbReference type="GO" id="GO:0003824">
    <property type="term" value="F:catalytic activity"/>
    <property type="evidence" value="ECO:0007669"/>
    <property type="project" value="InterPro"/>
</dbReference>
<evidence type="ECO:0000256" key="2">
    <source>
        <dbReference type="ARBA" id="ARBA00023004"/>
    </source>
</evidence>
<dbReference type="GO" id="GO:0046872">
    <property type="term" value="F:metal ion binding"/>
    <property type="evidence" value="ECO:0007669"/>
    <property type="project" value="UniProtKB-KW"/>
</dbReference>
<dbReference type="InterPro" id="IPR040086">
    <property type="entry name" value="MJ0683-like"/>
</dbReference>
<name>E1QSV3_VULDI</name>
<evidence type="ECO:0000256" key="3">
    <source>
        <dbReference type="ARBA" id="ARBA00023014"/>
    </source>
</evidence>
<evidence type="ECO:0000256" key="1">
    <source>
        <dbReference type="ARBA" id="ARBA00022723"/>
    </source>
</evidence>
<dbReference type="SFLD" id="SFLDS00029">
    <property type="entry name" value="Radical_SAM"/>
    <property type="match status" value="1"/>
</dbReference>
<dbReference type="AlphaFoldDB" id="E1QSV3"/>
<protein>
    <submittedName>
        <fullName evidence="5">Radical SAM domain protein</fullName>
    </submittedName>
</protein>
<dbReference type="PROSITE" id="PS51918">
    <property type="entry name" value="RADICAL_SAM"/>
    <property type="match status" value="1"/>
</dbReference>
<dbReference type="STRING" id="572478.Vdis_1434"/>
<proteinExistence type="predicted"/>
<dbReference type="OrthoDB" id="15538at2157"/>
<dbReference type="Proteomes" id="UP000006681">
    <property type="component" value="Chromosome"/>
</dbReference>
<feature type="domain" description="Radical SAM core" evidence="4">
    <location>
        <begin position="36"/>
        <end position="280"/>
    </location>
</feature>
<gene>
    <name evidence="5" type="ordered locus">Vdis_1434</name>
</gene>
<dbReference type="GeneID" id="9752369"/>
<dbReference type="GO" id="GO:0051536">
    <property type="term" value="F:iron-sulfur cluster binding"/>
    <property type="evidence" value="ECO:0007669"/>
    <property type="project" value="UniProtKB-KW"/>
</dbReference>
<evidence type="ECO:0000313" key="5">
    <source>
        <dbReference type="EMBL" id="ADN50820.1"/>
    </source>
</evidence>
<reference evidence="6" key="2">
    <citation type="journal article" date="2010" name="Stand. Genomic Sci.">
        <title>Complete genome sequence of Vulcanisaeta distributa type strain (IC-017T).</title>
        <authorList>
            <person name="Mavromatis K."/>
            <person name="Sikorski J."/>
            <person name="Pabst E."/>
            <person name="Teshima H."/>
            <person name="Lapidus A."/>
            <person name="Lucas S."/>
            <person name="Nolan M."/>
            <person name="Glavina Del Rio T."/>
            <person name="Cheng J."/>
            <person name="Bruce D."/>
            <person name="Goodwin L."/>
            <person name="Pitluck S."/>
            <person name="Liolios K."/>
            <person name="Ivanova N."/>
            <person name="Mikhailova N."/>
            <person name="Pati A."/>
            <person name="Chen A."/>
            <person name="Palaniappan K."/>
            <person name="Land M."/>
            <person name="Hauser L."/>
            <person name="Chang Y."/>
            <person name="Jeffries C."/>
            <person name="Rohde M."/>
            <person name="Spring S."/>
            <person name="Goker M."/>
            <person name="Wirth R."/>
            <person name="Woyke T."/>
            <person name="Bristow J."/>
            <person name="Eisen J."/>
            <person name="Markowitz V."/>
            <person name="Hugenholtz P."/>
            <person name="Klenk H."/>
            <person name="Kyrpides N."/>
        </authorList>
    </citation>
    <scope>NUCLEOTIDE SEQUENCE [LARGE SCALE GENOMIC DNA]</scope>
    <source>
        <strain evidence="6">DSM 14429 / JCM 11212 / NBRC 100878 / IC-017</strain>
    </source>
</reference>
<sequence>MDLIKYLEFKERLRNRLENELSEESIERARRDPHARRYPRPCGMTIHTGVGCTYSCTYCYIYDMGFPHRAVPYPLSGKELLYALTLNPYVVLGPGGTMLAIGSVTEPFLPETRERALEYIEVLGPLGNPLQISSKSVLSDDYIIRIREHAPRISFLETVVCLRDCRKIEPLAPDPVDRLRFAGRLVKAGINVSLFIRPIIPGITDRDAREILSMARELGVRSVVLGTLRVTAGIYERLRAVSIDLSLRLPGSKLGKEQVPIRARDLKDKISSIARGMGFRVYESACGANIEASGLGCYACKWGPCGDMSKLPNMDANEVNEFIKHLGYSGHVEQLRDNRIVIRLDRGDARRVEALLRELLRREVIIRGFARHRCLGSICSDFD</sequence>
<dbReference type="InterPro" id="IPR007197">
    <property type="entry name" value="rSAM"/>
</dbReference>
<reference evidence="5 6" key="1">
    <citation type="journal article" date="2010" name="Stand. Genomic Sci.">
        <title>Complete genome sequence of Vulcanisaeta distributa type strain (IC-017).</title>
        <authorList>
            <person name="Mavromatis K."/>
            <person name="Sikorski J."/>
            <person name="Pabst E."/>
            <person name="Teshima H."/>
            <person name="Lapidus A."/>
            <person name="Lucas S."/>
            <person name="Nolan M."/>
            <person name="Glavina Del Rio T."/>
            <person name="Cheng J.F."/>
            <person name="Bruce D."/>
            <person name="Goodwin L."/>
            <person name="Pitluck S."/>
            <person name="Liolios K."/>
            <person name="Ivanova N."/>
            <person name="Mikhailova N."/>
            <person name="Pati A."/>
            <person name="Chen A."/>
            <person name="Palaniappan K."/>
            <person name="Land M."/>
            <person name="Hauser L."/>
            <person name="Chang Y.J."/>
            <person name="Jeffries C.D."/>
            <person name="Rohde M."/>
            <person name="Spring S."/>
            <person name="Goker M."/>
            <person name="Wirth R."/>
            <person name="Woyke T."/>
            <person name="Bristow J."/>
            <person name="Eisen J.A."/>
            <person name="Markowitz V."/>
            <person name="Hugenholtz P."/>
            <person name="Klenk H.P."/>
            <person name="Kyrpides N.C."/>
        </authorList>
    </citation>
    <scope>NUCLEOTIDE SEQUENCE [LARGE SCALE GENOMIC DNA]</scope>
    <source>
        <strain evidence="6">DSM 14429 / JCM 11212 / NBRC 100878 / IC-017</strain>
    </source>
</reference>
<dbReference type="KEGG" id="vdi:Vdis_1434"/>
<accession>E1QSV3</accession>
<dbReference type="RefSeq" id="WP_013336545.1">
    <property type="nucleotide sequence ID" value="NC_014537.1"/>
</dbReference>
<dbReference type="SUPFAM" id="SSF102114">
    <property type="entry name" value="Radical SAM enzymes"/>
    <property type="match status" value="1"/>
</dbReference>
<dbReference type="EMBL" id="CP002100">
    <property type="protein sequence ID" value="ADN50820.1"/>
    <property type="molecule type" value="Genomic_DNA"/>
</dbReference>
<keyword evidence="2" id="KW-0408">Iron</keyword>
<dbReference type="eggNOG" id="arCOG01291">
    <property type="taxonomic scope" value="Archaea"/>
</dbReference>
<dbReference type="PANTHER" id="PTHR43432">
    <property type="entry name" value="SLR0285 PROTEIN"/>
    <property type="match status" value="1"/>
</dbReference>
<evidence type="ECO:0000313" key="6">
    <source>
        <dbReference type="Proteomes" id="UP000006681"/>
    </source>
</evidence>
<dbReference type="InterPro" id="IPR058240">
    <property type="entry name" value="rSAM_sf"/>
</dbReference>